<keyword evidence="1" id="KW-0234">DNA repair</keyword>
<dbReference type="InterPro" id="IPR007696">
    <property type="entry name" value="DNA_mismatch_repair_MutS_core"/>
</dbReference>
<reference evidence="3 4" key="1">
    <citation type="submission" date="2023-08" db="EMBL/GenBank/DDBJ databases">
        <title>Black Yeasts Isolated from many extreme environments.</title>
        <authorList>
            <person name="Coleine C."/>
            <person name="Stajich J.E."/>
            <person name="Selbmann L."/>
        </authorList>
    </citation>
    <scope>NUCLEOTIDE SEQUENCE [LARGE SCALE GENOMIC DNA]</scope>
    <source>
        <strain evidence="3 4">CCFEE 536</strain>
    </source>
</reference>
<dbReference type="Gene3D" id="1.10.1420.10">
    <property type="match status" value="1"/>
</dbReference>
<dbReference type="EMBL" id="JAVRRA010002335">
    <property type="protein sequence ID" value="KAK5277949.1"/>
    <property type="molecule type" value="Genomic_DNA"/>
</dbReference>
<gene>
    <name evidence="3" type="primary">MSH3_3</name>
    <name evidence="3" type="ORF">LTR16_009168</name>
</gene>
<sequence length="202" mass="23118">MAAQSYSHISSFYADKMNSPSTSIDSGQQSGTLLDKVHTLSEQVTTCLSAMITHMAEYGLEHVFDLTKYFQSFSARSHMLLNGNTLTSLELYQNQTDHTEKGSLFWTLNRTQTRFGQRLLRKWVGRPLLDKVKLEERIEAVEELKSSERTVPFDRLKHLLGTIKSDLEKSLIRIYYKKCGHSELLGVLQTLQRIASEYAHVT</sequence>
<evidence type="ECO:0000313" key="3">
    <source>
        <dbReference type="EMBL" id="KAK5277949.1"/>
    </source>
</evidence>
<dbReference type="SUPFAM" id="SSF48334">
    <property type="entry name" value="DNA repair protein MutS, domain III"/>
    <property type="match status" value="1"/>
</dbReference>
<dbReference type="PANTHER" id="PTHR11361">
    <property type="entry name" value="DNA MISMATCH REPAIR PROTEIN MUTS FAMILY MEMBER"/>
    <property type="match status" value="1"/>
</dbReference>
<comment type="caution">
    <text evidence="3">The sequence shown here is derived from an EMBL/GenBank/DDBJ whole genome shotgun (WGS) entry which is preliminary data.</text>
</comment>
<keyword evidence="1" id="KW-0227">DNA damage</keyword>
<dbReference type="InterPro" id="IPR045076">
    <property type="entry name" value="MutS"/>
</dbReference>
<dbReference type="PANTHER" id="PTHR11361:SF122">
    <property type="entry name" value="DNA MISMATCH REPAIR PROTEIN MSH3"/>
    <property type="match status" value="1"/>
</dbReference>
<evidence type="ECO:0000313" key="4">
    <source>
        <dbReference type="Proteomes" id="UP001357485"/>
    </source>
</evidence>
<feature type="domain" description="DNA mismatch repair protein MutS core" evidence="2">
    <location>
        <begin position="84"/>
        <end position="196"/>
    </location>
</feature>
<evidence type="ECO:0000256" key="1">
    <source>
        <dbReference type="ARBA" id="ARBA00023204"/>
    </source>
</evidence>
<dbReference type="Pfam" id="PF05192">
    <property type="entry name" value="MutS_III"/>
    <property type="match status" value="1"/>
</dbReference>
<feature type="non-terminal residue" evidence="3">
    <location>
        <position position="202"/>
    </location>
</feature>
<protein>
    <submittedName>
        <fullName evidence="3">Mismatch repair protein msh3</fullName>
    </submittedName>
</protein>
<keyword evidence="4" id="KW-1185">Reference proteome</keyword>
<evidence type="ECO:0000259" key="2">
    <source>
        <dbReference type="Pfam" id="PF05192"/>
    </source>
</evidence>
<name>A0ABR0M4K8_9PEZI</name>
<dbReference type="Proteomes" id="UP001357485">
    <property type="component" value="Unassembled WGS sequence"/>
</dbReference>
<organism evidence="3 4">
    <name type="scientific">Cryomyces antarcticus</name>
    <dbReference type="NCBI Taxonomy" id="329879"/>
    <lineage>
        <taxon>Eukaryota</taxon>
        <taxon>Fungi</taxon>
        <taxon>Dikarya</taxon>
        <taxon>Ascomycota</taxon>
        <taxon>Pezizomycotina</taxon>
        <taxon>Dothideomycetes</taxon>
        <taxon>Dothideomycetes incertae sedis</taxon>
        <taxon>Cryomyces</taxon>
    </lineage>
</organism>
<dbReference type="Gene3D" id="3.30.420.110">
    <property type="entry name" value="MutS, connector domain"/>
    <property type="match status" value="1"/>
</dbReference>
<dbReference type="InterPro" id="IPR036678">
    <property type="entry name" value="MutS_con_dom_sf"/>
</dbReference>
<dbReference type="InterPro" id="IPR036187">
    <property type="entry name" value="DNA_mismatch_repair_MutS_sf"/>
</dbReference>
<proteinExistence type="predicted"/>
<accession>A0ABR0M4K8</accession>